<dbReference type="AlphaFoldDB" id="A0A7M1QV23"/>
<accession>A0A7M1QV23</accession>
<dbReference type="InterPro" id="IPR017853">
    <property type="entry name" value="GH"/>
</dbReference>
<evidence type="ECO:0000259" key="4">
    <source>
        <dbReference type="SMART" id="SM00642"/>
    </source>
</evidence>
<dbReference type="EMBL" id="CP063213">
    <property type="protein sequence ID" value="QOR45992.1"/>
    <property type="molecule type" value="Genomic_DNA"/>
</dbReference>
<evidence type="ECO:0000313" key="6">
    <source>
        <dbReference type="Proteomes" id="UP000595053"/>
    </source>
</evidence>
<evidence type="ECO:0000313" key="5">
    <source>
        <dbReference type="EMBL" id="QOR45992.1"/>
    </source>
</evidence>
<dbReference type="CDD" id="cd11332">
    <property type="entry name" value="AmyAc_OligoGlu_TS"/>
    <property type="match status" value="1"/>
</dbReference>
<feature type="compositionally biased region" description="Low complexity" evidence="3">
    <location>
        <begin position="543"/>
        <end position="554"/>
    </location>
</feature>
<keyword evidence="2" id="KW-0325">Glycoprotein</keyword>
<dbReference type="Gene3D" id="3.90.400.10">
    <property type="entry name" value="Oligo-1,6-glucosidase, Domain 2"/>
    <property type="match status" value="1"/>
</dbReference>
<dbReference type="InterPro" id="IPR006047">
    <property type="entry name" value="GH13_cat_dom"/>
</dbReference>
<dbReference type="PANTHER" id="PTHR10357:SF179">
    <property type="entry name" value="NEUTRAL AND BASIC AMINO ACID TRANSPORT PROTEIN RBAT"/>
    <property type="match status" value="1"/>
</dbReference>
<dbReference type="PANTHER" id="PTHR10357">
    <property type="entry name" value="ALPHA-AMYLASE FAMILY MEMBER"/>
    <property type="match status" value="1"/>
</dbReference>
<dbReference type="SMART" id="SM00642">
    <property type="entry name" value="Aamy"/>
    <property type="match status" value="1"/>
</dbReference>
<feature type="domain" description="Glycosyl hydrolase family 13 catalytic" evidence="4">
    <location>
        <begin position="21"/>
        <end position="434"/>
    </location>
</feature>
<reference evidence="5 6" key="1">
    <citation type="submission" date="2020-10" db="EMBL/GenBank/DDBJ databases">
        <title>Trueperella pecoris sp. nov. isolated from bovine and porcine specimens.</title>
        <authorList>
            <person name="Schoenecker L."/>
            <person name="Schnydrig P."/>
            <person name="Brodard I."/>
            <person name="Thomann A."/>
            <person name="Hemphill A."/>
            <person name="Rodriguez-Campos S."/>
            <person name="Perreten V."/>
            <person name="Jores J."/>
            <person name="Kittl S."/>
        </authorList>
    </citation>
    <scope>NUCLEOTIDE SEQUENCE [LARGE SCALE GENOMIC DNA]</scope>
    <source>
        <strain evidence="5 6">15A0121</strain>
    </source>
</reference>
<sequence length="567" mass="63123">MSTPSAISPESPWWRQATVYQIYPRSFADSDGDGLGDLQGIISHADYLADLGVDAVWLSPFYPSELADGGYDVIDYRDVDPRLGTLADFDQMVEVLHAHGINLVVDIVPNHTSNKHVWFQEALVAGRGSAARERYIFREGKGEDGSLPPSDWVSVFGGPAWTRVEDGQWFLHLFASEQPDLNWDNREVRDEFLKTLKFWSDRGVDGFRIDVAHALTKDLSEPLPSWETLQAMPTASGDHPLFDRDEVQDIYAEWRELFNSYDPPRTAVAEAWVDSSRVPRYASPSSLGQAFNFDLLEADFAADQFASIIRHNLALAERSGSSSTWVLSNHDVVRHATRYGLPNPARKPGHWQPDERHGHRWLLSGGKEPALEREQGLRRARAATMLILGLPGSTYLYQGEELGLHEVAEIPAEERQDPTFFRTGRAEIGRDGCRVPLPWQAEGVSFGFGDASPHLPQPAWFAEHAASEGGKAETLSLYRRALNLRRRLQTEESLEWVDRGDPDVLHLRRPNGWEIITNFGSAPVALSDDEAARIVLRSDPDAAAGAEASTAGTSLPGETTVWLSPTK</sequence>
<evidence type="ECO:0000256" key="3">
    <source>
        <dbReference type="SAM" id="MobiDB-lite"/>
    </source>
</evidence>
<dbReference type="InterPro" id="IPR045857">
    <property type="entry name" value="O16G_dom_2"/>
</dbReference>
<comment type="similarity">
    <text evidence="1">Belongs to the glycosyl hydrolase 13 family.</text>
</comment>
<organism evidence="5 6">
    <name type="scientific">Trueperella pecoris</name>
    <dbReference type="NCBI Taxonomy" id="2733571"/>
    <lineage>
        <taxon>Bacteria</taxon>
        <taxon>Bacillati</taxon>
        <taxon>Actinomycetota</taxon>
        <taxon>Actinomycetes</taxon>
        <taxon>Actinomycetales</taxon>
        <taxon>Actinomycetaceae</taxon>
        <taxon>Trueperella</taxon>
    </lineage>
</organism>
<gene>
    <name evidence="5" type="ORF">INS88_01840</name>
</gene>
<keyword evidence="5" id="KW-0378">Hydrolase</keyword>
<dbReference type="Proteomes" id="UP000595053">
    <property type="component" value="Chromosome"/>
</dbReference>
<proteinExistence type="inferred from homology"/>
<dbReference type="GO" id="GO:0009313">
    <property type="term" value="P:oligosaccharide catabolic process"/>
    <property type="evidence" value="ECO:0007669"/>
    <property type="project" value="TreeGrafter"/>
</dbReference>
<name>A0A7M1QV23_9ACTO</name>
<dbReference type="FunFam" id="3.90.400.10:FF:000001">
    <property type="entry name" value="Maltase A3, isoform A"/>
    <property type="match status" value="1"/>
</dbReference>
<dbReference type="RefSeq" id="WP_197551416.1">
    <property type="nucleotide sequence ID" value="NZ_CP063213.1"/>
</dbReference>
<evidence type="ECO:0000256" key="1">
    <source>
        <dbReference type="ARBA" id="ARBA00008061"/>
    </source>
</evidence>
<keyword evidence="6" id="KW-1185">Reference proteome</keyword>
<dbReference type="SUPFAM" id="SSF51445">
    <property type="entry name" value="(Trans)glycosidases"/>
    <property type="match status" value="1"/>
</dbReference>
<evidence type="ECO:0000256" key="2">
    <source>
        <dbReference type="ARBA" id="ARBA00023180"/>
    </source>
</evidence>
<dbReference type="Pfam" id="PF00128">
    <property type="entry name" value="Alpha-amylase"/>
    <property type="match status" value="2"/>
</dbReference>
<dbReference type="GO" id="GO:0004556">
    <property type="term" value="F:alpha-amylase activity"/>
    <property type="evidence" value="ECO:0007669"/>
    <property type="project" value="TreeGrafter"/>
</dbReference>
<dbReference type="Gene3D" id="3.20.20.80">
    <property type="entry name" value="Glycosidases"/>
    <property type="match status" value="1"/>
</dbReference>
<feature type="region of interest" description="Disordered" evidence="3">
    <location>
        <begin position="543"/>
        <end position="567"/>
    </location>
</feature>
<protein>
    <submittedName>
        <fullName evidence="5">Glycoside hydrolase family 13 protein</fullName>
    </submittedName>
</protein>